<organism evidence="2 3">
    <name type="scientific">Geomonas silvestris</name>
    <dbReference type="NCBI Taxonomy" id="2740184"/>
    <lineage>
        <taxon>Bacteria</taxon>
        <taxon>Pseudomonadati</taxon>
        <taxon>Thermodesulfobacteriota</taxon>
        <taxon>Desulfuromonadia</taxon>
        <taxon>Geobacterales</taxon>
        <taxon>Geobacteraceae</taxon>
        <taxon>Geomonas</taxon>
    </lineage>
</organism>
<dbReference type="EMBL" id="BLXX01000023">
    <property type="protein sequence ID" value="GFO61932.1"/>
    <property type="molecule type" value="Genomic_DNA"/>
</dbReference>
<name>A0A6V8MPT5_9BACT</name>
<dbReference type="RefSeq" id="WP_183356718.1">
    <property type="nucleotide sequence ID" value="NZ_BLXX01000023.1"/>
</dbReference>
<dbReference type="PANTHER" id="PTHR41878:SF1">
    <property type="entry name" value="TNPR PROTEIN"/>
    <property type="match status" value="1"/>
</dbReference>
<keyword evidence="3" id="KW-1185">Reference proteome</keyword>
<dbReference type="Gene3D" id="3.10.290.30">
    <property type="entry name" value="MM3350-like"/>
    <property type="match status" value="1"/>
</dbReference>
<proteinExistence type="predicted"/>
<evidence type="ECO:0000313" key="2">
    <source>
        <dbReference type="EMBL" id="GFO61932.1"/>
    </source>
</evidence>
<protein>
    <submittedName>
        <fullName evidence="2">Plasmid pRiA4b ORF-3 family protein</fullName>
    </submittedName>
</protein>
<reference evidence="3" key="1">
    <citation type="submission" date="2020-06" db="EMBL/GenBank/DDBJ databases">
        <title>Draft genomic sequence of Geomonas sp. Red330.</title>
        <authorList>
            <person name="Itoh H."/>
            <person name="Zhenxing X."/>
            <person name="Ushijima N."/>
            <person name="Masuda Y."/>
            <person name="Shiratori Y."/>
            <person name="Senoo K."/>
        </authorList>
    </citation>
    <scope>NUCLEOTIDE SEQUENCE [LARGE SCALE GENOMIC DNA]</scope>
    <source>
        <strain evidence="3">Red330</strain>
    </source>
</reference>
<feature type="domain" description="Plasmid pRiA4b Orf3-like" evidence="1">
    <location>
        <begin position="6"/>
        <end position="188"/>
    </location>
</feature>
<dbReference type="PANTHER" id="PTHR41878">
    <property type="entry name" value="LEXA REPRESSOR-RELATED"/>
    <property type="match status" value="1"/>
</dbReference>
<evidence type="ECO:0000259" key="1">
    <source>
        <dbReference type="Pfam" id="PF07929"/>
    </source>
</evidence>
<dbReference type="Proteomes" id="UP000556026">
    <property type="component" value="Unassembled WGS sequence"/>
</dbReference>
<evidence type="ECO:0000313" key="3">
    <source>
        <dbReference type="Proteomes" id="UP000556026"/>
    </source>
</evidence>
<accession>A0A6V8MPT5</accession>
<comment type="caution">
    <text evidence="2">The sequence shown here is derived from an EMBL/GenBank/DDBJ whole genome shotgun (WGS) entry which is preliminary data.</text>
</comment>
<dbReference type="AlphaFoldDB" id="A0A6V8MPT5"/>
<sequence>MPPVKQIYQFKITLQGVKPPIWRRIQVPSTSTFYDLHVAIQDAMGWHDYHLHEFRIRAKTGETLVFGIPSEDDDFLLVDERMLVGWRHKISKYEEIIPSSFVYVYDFGDNWTHKIDFEEIKPAEPGVAYPRCIKGKRACPPEDSGGAWRYPDLLEILADPQHPEYVDTVQWIEAQKGDIFDPEHFDHAEVEFDNPKDRLKSLRDSM</sequence>
<dbReference type="InterPro" id="IPR024047">
    <property type="entry name" value="MM3350-like_sf"/>
</dbReference>
<gene>
    <name evidence="2" type="ORF">GMST_42570</name>
</gene>
<dbReference type="Pfam" id="PF07929">
    <property type="entry name" value="PRiA4_ORF3"/>
    <property type="match status" value="1"/>
</dbReference>
<dbReference type="InterPro" id="IPR012912">
    <property type="entry name" value="Plasmid_pRiA4b_Orf3-like"/>
</dbReference>
<dbReference type="SUPFAM" id="SSF159941">
    <property type="entry name" value="MM3350-like"/>
    <property type="match status" value="1"/>
</dbReference>